<comment type="subcellular location">
    <subcellularLocation>
        <location evidence="1">Cell membrane</location>
        <topology evidence="1">Multi-pass membrane protein</topology>
    </subcellularLocation>
</comment>
<dbReference type="Proteomes" id="UP000011680">
    <property type="component" value="Unassembled WGS sequence"/>
</dbReference>
<name>M0N4U2_9EURY</name>
<feature type="transmembrane region" description="Helical" evidence="12">
    <location>
        <begin position="92"/>
        <end position="113"/>
    </location>
</feature>
<keyword evidence="8" id="KW-0406">Ion transport</keyword>
<organism evidence="14 15">
    <name type="scientific">Halococcus thailandensis JCM 13552</name>
    <dbReference type="NCBI Taxonomy" id="1227457"/>
    <lineage>
        <taxon>Archaea</taxon>
        <taxon>Methanobacteriati</taxon>
        <taxon>Methanobacteriota</taxon>
        <taxon>Stenosarchaea group</taxon>
        <taxon>Halobacteria</taxon>
        <taxon>Halobacteriales</taxon>
        <taxon>Halococcaceae</taxon>
        <taxon>Halococcus</taxon>
    </lineage>
</organism>
<dbReference type="AlphaFoldDB" id="M0N4U2"/>
<keyword evidence="5 12" id="KW-0812">Transmembrane</keyword>
<dbReference type="GO" id="GO:0015385">
    <property type="term" value="F:sodium:proton antiporter activity"/>
    <property type="evidence" value="ECO:0007669"/>
    <property type="project" value="InterPro"/>
</dbReference>
<keyword evidence="10" id="KW-0739">Sodium transport</keyword>
<keyword evidence="9 12" id="KW-0472">Membrane</keyword>
<evidence type="ECO:0000313" key="15">
    <source>
        <dbReference type="Proteomes" id="UP000011680"/>
    </source>
</evidence>
<feature type="transmembrane region" description="Helical" evidence="12">
    <location>
        <begin position="253"/>
        <end position="272"/>
    </location>
</feature>
<dbReference type="InterPro" id="IPR006153">
    <property type="entry name" value="Cation/H_exchanger_TM"/>
</dbReference>
<feature type="domain" description="Cation/H+ exchanger transmembrane" evidence="13">
    <location>
        <begin position="19"/>
        <end position="411"/>
    </location>
</feature>
<keyword evidence="4" id="KW-1003">Cell membrane</keyword>
<proteinExistence type="predicted"/>
<keyword evidence="3" id="KW-0050">Antiport</keyword>
<dbReference type="eggNOG" id="arCOG01961">
    <property type="taxonomic scope" value="Archaea"/>
</dbReference>
<evidence type="ECO:0000256" key="4">
    <source>
        <dbReference type="ARBA" id="ARBA00022475"/>
    </source>
</evidence>
<evidence type="ECO:0000256" key="8">
    <source>
        <dbReference type="ARBA" id="ARBA00023065"/>
    </source>
</evidence>
<keyword evidence="7" id="KW-0915">Sodium</keyword>
<gene>
    <name evidence="14" type="ORF">C451_10790</name>
</gene>
<feature type="coiled-coil region" evidence="11">
    <location>
        <begin position="456"/>
        <end position="487"/>
    </location>
</feature>
<accession>M0N4U2</accession>
<comment type="caution">
    <text evidence="14">The sequence shown here is derived from an EMBL/GenBank/DDBJ whole genome shotgun (WGS) entry which is preliminary data.</text>
</comment>
<dbReference type="Pfam" id="PF00999">
    <property type="entry name" value="Na_H_Exchanger"/>
    <property type="match status" value="1"/>
</dbReference>
<feature type="transmembrane region" description="Helical" evidence="12">
    <location>
        <begin position="318"/>
        <end position="338"/>
    </location>
</feature>
<dbReference type="Gene3D" id="6.10.140.1330">
    <property type="match status" value="1"/>
</dbReference>
<dbReference type="GO" id="GO:0015386">
    <property type="term" value="F:potassium:proton antiporter activity"/>
    <property type="evidence" value="ECO:0007669"/>
    <property type="project" value="TreeGrafter"/>
</dbReference>
<dbReference type="GO" id="GO:0005886">
    <property type="term" value="C:plasma membrane"/>
    <property type="evidence" value="ECO:0007669"/>
    <property type="project" value="UniProtKB-SubCell"/>
</dbReference>
<feature type="transmembrane region" description="Helical" evidence="12">
    <location>
        <begin position="389"/>
        <end position="410"/>
    </location>
</feature>
<evidence type="ECO:0000256" key="9">
    <source>
        <dbReference type="ARBA" id="ARBA00023136"/>
    </source>
</evidence>
<dbReference type="RefSeq" id="WP_007740363.1">
    <property type="nucleotide sequence ID" value="NZ_AOMF01000155.1"/>
</dbReference>
<dbReference type="InterPro" id="IPR018422">
    <property type="entry name" value="Cation/H_exchanger_CPA1"/>
</dbReference>
<evidence type="ECO:0000256" key="12">
    <source>
        <dbReference type="SAM" id="Phobius"/>
    </source>
</evidence>
<dbReference type="STRING" id="1227457.C451_10790"/>
<dbReference type="OrthoDB" id="11709at2157"/>
<feature type="transmembrane region" description="Helical" evidence="12">
    <location>
        <begin position="359"/>
        <end position="377"/>
    </location>
</feature>
<feature type="transmembrane region" description="Helical" evidence="12">
    <location>
        <begin position="35"/>
        <end position="58"/>
    </location>
</feature>
<evidence type="ECO:0000256" key="1">
    <source>
        <dbReference type="ARBA" id="ARBA00004651"/>
    </source>
</evidence>
<evidence type="ECO:0000259" key="13">
    <source>
        <dbReference type="Pfam" id="PF00999"/>
    </source>
</evidence>
<dbReference type="GO" id="GO:0098719">
    <property type="term" value="P:sodium ion import across plasma membrane"/>
    <property type="evidence" value="ECO:0007669"/>
    <property type="project" value="TreeGrafter"/>
</dbReference>
<dbReference type="GO" id="GO:0051453">
    <property type="term" value="P:regulation of intracellular pH"/>
    <property type="evidence" value="ECO:0007669"/>
    <property type="project" value="TreeGrafter"/>
</dbReference>
<protein>
    <submittedName>
        <fullName evidence="14">Na+ antiporter</fullName>
    </submittedName>
</protein>
<sequence length="570" mass="61500">MLAQTVAATEVNLLVVFMIAAGVGVFVAKIGRFPYTIALLLAGFGISIIQALTGIQLFDIQLSHDLILLVLLPPLLFEGAATTDLESFRNNLVTILVLAVPGLILAVLVLGAVGQFAFGFPLLVSLLFAAMILPTDPVSVLALFDELGAPERLSTLVEGESLLNDGVGVVVFTALLALVQEARRTGTPISELLTLREIGSTGLDILVTSFGGLVVGLLAGYAVYRVMVNLDEHMTEIVLTLILTYGSFLLAEHYLHVSGVIATVVAGLFIGNRGVEYAMSPQTKLSIFNTLETAAFIVNTFIFVAIGATTPIRRLGEFAVPIAIAIVLVILARAVVVYPLTGLVNRFSGTEVPFDYQHVMVWGGLHGSIPIALVLGLPPGFELGTQLRAMVFGVAAFSLVVQGLTMPRLLNGLGIVTRSADQQLYELLSGRERATDAALDAADRLHSRGDIPADVYEDFTTEYEEERDDLREAISQLMRENPDLRREELLIGERRLLQREKSAVQDAVQNGVISGDIGDRLLEEVDLKLDRVDDGRSTVDETEEAYEEFWRTQAAEFGLDIEPKGGGADD</sequence>
<reference evidence="14 15" key="1">
    <citation type="journal article" date="2014" name="PLoS Genet.">
        <title>Phylogenetically driven sequencing of extremely halophilic archaea reveals strategies for static and dynamic osmo-response.</title>
        <authorList>
            <person name="Becker E.A."/>
            <person name="Seitzer P.M."/>
            <person name="Tritt A."/>
            <person name="Larsen D."/>
            <person name="Krusor M."/>
            <person name="Yao A.I."/>
            <person name="Wu D."/>
            <person name="Madern D."/>
            <person name="Eisen J.A."/>
            <person name="Darling A.E."/>
            <person name="Facciotti M.T."/>
        </authorList>
    </citation>
    <scope>NUCLEOTIDE SEQUENCE [LARGE SCALE GENOMIC DNA]</scope>
    <source>
        <strain evidence="14 15">JCM 13552</strain>
    </source>
</reference>
<feature type="transmembrane region" description="Helical" evidence="12">
    <location>
        <begin position="6"/>
        <end position="28"/>
    </location>
</feature>
<dbReference type="PANTHER" id="PTHR10110">
    <property type="entry name" value="SODIUM/HYDROGEN EXCHANGER"/>
    <property type="match status" value="1"/>
</dbReference>
<evidence type="ECO:0000256" key="7">
    <source>
        <dbReference type="ARBA" id="ARBA00023053"/>
    </source>
</evidence>
<dbReference type="PATRIC" id="fig|1227457.3.peg.2023"/>
<keyword evidence="2" id="KW-0813">Transport</keyword>
<evidence type="ECO:0000256" key="10">
    <source>
        <dbReference type="ARBA" id="ARBA00023201"/>
    </source>
</evidence>
<evidence type="ECO:0000256" key="11">
    <source>
        <dbReference type="SAM" id="Coils"/>
    </source>
</evidence>
<dbReference type="EMBL" id="AOMF01000155">
    <property type="protein sequence ID" value="EMA52901.1"/>
    <property type="molecule type" value="Genomic_DNA"/>
</dbReference>
<feature type="transmembrane region" description="Helical" evidence="12">
    <location>
        <begin position="201"/>
        <end position="224"/>
    </location>
</feature>
<evidence type="ECO:0000256" key="5">
    <source>
        <dbReference type="ARBA" id="ARBA00022692"/>
    </source>
</evidence>
<evidence type="ECO:0000256" key="3">
    <source>
        <dbReference type="ARBA" id="ARBA00022449"/>
    </source>
</evidence>
<feature type="transmembrane region" description="Helical" evidence="12">
    <location>
        <begin position="120"/>
        <end position="142"/>
    </location>
</feature>
<feature type="transmembrane region" description="Helical" evidence="12">
    <location>
        <begin position="293"/>
        <end position="312"/>
    </location>
</feature>
<evidence type="ECO:0000256" key="2">
    <source>
        <dbReference type="ARBA" id="ARBA00022448"/>
    </source>
</evidence>
<evidence type="ECO:0000313" key="14">
    <source>
        <dbReference type="EMBL" id="EMA52901.1"/>
    </source>
</evidence>
<keyword evidence="6 12" id="KW-1133">Transmembrane helix</keyword>
<dbReference type="PANTHER" id="PTHR10110:SF195">
    <property type="entry name" value="NA(+)_H(+) ANTIPORTER NHAS2"/>
    <property type="match status" value="1"/>
</dbReference>
<evidence type="ECO:0000256" key="6">
    <source>
        <dbReference type="ARBA" id="ARBA00022989"/>
    </source>
</evidence>
<keyword evidence="15" id="KW-1185">Reference proteome</keyword>
<keyword evidence="11" id="KW-0175">Coiled coil</keyword>